<dbReference type="EMBL" id="CP042434">
    <property type="protein sequence ID" value="QEC71521.1"/>
    <property type="molecule type" value="Genomic_DNA"/>
</dbReference>
<feature type="chain" id="PRO_5022710255" evidence="2">
    <location>
        <begin position="36"/>
        <end position="187"/>
    </location>
</feature>
<gene>
    <name evidence="4" type="ORF">FSB73_07405</name>
</gene>
<dbReference type="KEGG" id="agi:FSB73_07405"/>
<keyword evidence="5" id="KW-1185">Reference proteome</keyword>
<accession>A0A5B8VKI2</accession>
<evidence type="ECO:0000313" key="5">
    <source>
        <dbReference type="Proteomes" id="UP000321291"/>
    </source>
</evidence>
<name>A0A5B8VKI2_9BACT</name>
<dbReference type="InterPro" id="IPR025433">
    <property type="entry name" value="DUF4168"/>
</dbReference>
<evidence type="ECO:0000256" key="1">
    <source>
        <dbReference type="SAM" id="MobiDB-lite"/>
    </source>
</evidence>
<dbReference type="Pfam" id="PF13767">
    <property type="entry name" value="DUF4168"/>
    <property type="match status" value="1"/>
</dbReference>
<feature type="region of interest" description="Disordered" evidence="1">
    <location>
        <begin position="167"/>
        <end position="187"/>
    </location>
</feature>
<evidence type="ECO:0000313" key="4">
    <source>
        <dbReference type="EMBL" id="QEC71521.1"/>
    </source>
</evidence>
<keyword evidence="2" id="KW-0732">Signal</keyword>
<evidence type="ECO:0000259" key="3">
    <source>
        <dbReference type="Pfam" id="PF13767"/>
    </source>
</evidence>
<feature type="signal peptide" evidence="2">
    <location>
        <begin position="1"/>
        <end position="35"/>
    </location>
</feature>
<feature type="compositionally biased region" description="Polar residues" evidence="1">
    <location>
        <begin position="170"/>
        <end position="187"/>
    </location>
</feature>
<proteinExistence type="predicted"/>
<dbReference type="AlphaFoldDB" id="A0A5B8VKI2"/>
<evidence type="ECO:0000256" key="2">
    <source>
        <dbReference type="SAM" id="SignalP"/>
    </source>
</evidence>
<protein>
    <submittedName>
        <fullName evidence="4">DUF4168 domain-containing protein</fullName>
    </submittedName>
</protein>
<sequence length="187" mass="20745">MKYTMNLKLMMKKCAVASALGFFLYAFGGTTTATAQNTVPQQPQQQPVKTDYSDSMLKAFLDVNIKLQPLQQTAQQHIVKSIESSGITIDRFREIAQAQQEGKQQTLSAKDSTAFNKAAEQVMKEKEAVDSQMANIIQKEGMDLQTFQGIAMAYQQSPEIQEKLNKMISAKQQNVDSTAEQPASPTK</sequence>
<feature type="domain" description="DUF4168" evidence="3">
    <location>
        <begin position="53"/>
        <end position="163"/>
    </location>
</feature>
<dbReference type="Proteomes" id="UP000321291">
    <property type="component" value="Chromosome"/>
</dbReference>
<reference evidence="4 5" key="1">
    <citation type="journal article" date="2017" name="Int. J. Syst. Evol. Microbiol.">
        <title>Arachidicoccus ginsenosidivorans sp. nov., with ginsenoside-converting activity isolated from ginseng cultivating soil.</title>
        <authorList>
            <person name="Siddiqi M.Z."/>
            <person name="Aslam Z."/>
            <person name="Im W.T."/>
        </authorList>
    </citation>
    <scope>NUCLEOTIDE SEQUENCE [LARGE SCALE GENOMIC DNA]</scope>
    <source>
        <strain evidence="4 5">Gsoil 809</strain>
    </source>
</reference>
<organism evidence="4 5">
    <name type="scientific">Arachidicoccus ginsenosidivorans</name>
    <dbReference type="NCBI Taxonomy" id="496057"/>
    <lineage>
        <taxon>Bacteria</taxon>
        <taxon>Pseudomonadati</taxon>
        <taxon>Bacteroidota</taxon>
        <taxon>Chitinophagia</taxon>
        <taxon>Chitinophagales</taxon>
        <taxon>Chitinophagaceae</taxon>
        <taxon>Arachidicoccus</taxon>
    </lineage>
</organism>